<gene>
    <name evidence="2" type="ORF">PtA15_18A377</name>
</gene>
<reference evidence="2" key="1">
    <citation type="submission" date="2022-10" db="EMBL/GenBank/DDBJ databases">
        <title>Puccinia triticina Genome sequencing and assembly.</title>
        <authorList>
            <person name="Li C."/>
        </authorList>
    </citation>
    <scope>NUCLEOTIDE SEQUENCE</scope>
    <source>
        <strain evidence="2">Pt15</strain>
    </source>
</reference>
<accession>A0ABY7DAG5</accession>
<dbReference type="EMBL" id="CP110438">
    <property type="protein sequence ID" value="WAQ93317.1"/>
    <property type="molecule type" value="Genomic_DNA"/>
</dbReference>
<evidence type="ECO:0000313" key="2">
    <source>
        <dbReference type="EMBL" id="WAQ93317.1"/>
    </source>
</evidence>
<feature type="region of interest" description="Disordered" evidence="1">
    <location>
        <begin position="55"/>
        <end position="76"/>
    </location>
</feature>
<feature type="compositionally biased region" description="Polar residues" evidence="1">
    <location>
        <begin position="1"/>
        <end position="20"/>
    </location>
</feature>
<name>A0ABY7DAG5_9BASI</name>
<feature type="region of interest" description="Disordered" evidence="1">
    <location>
        <begin position="1"/>
        <end position="22"/>
    </location>
</feature>
<keyword evidence="3" id="KW-1185">Reference proteome</keyword>
<dbReference type="Proteomes" id="UP001164743">
    <property type="component" value="Chromosome 18A"/>
</dbReference>
<dbReference type="GeneID" id="77805804"/>
<evidence type="ECO:0000313" key="3">
    <source>
        <dbReference type="Proteomes" id="UP001164743"/>
    </source>
</evidence>
<protein>
    <submittedName>
        <fullName evidence="2">Uncharacterized protein</fullName>
    </submittedName>
</protein>
<organism evidence="2 3">
    <name type="scientific">Puccinia triticina</name>
    <dbReference type="NCBI Taxonomy" id="208348"/>
    <lineage>
        <taxon>Eukaryota</taxon>
        <taxon>Fungi</taxon>
        <taxon>Dikarya</taxon>
        <taxon>Basidiomycota</taxon>
        <taxon>Pucciniomycotina</taxon>
        <taxon>Pucciniomycetes</taxon>
        <taxon>Pucciniales</taxon>
        <taxon>Pucciniaceae</taxon>
        <taxon>Puccinia</taxon>
    </lineage>
</organism>
<dbReference type="RefSeq" id="XP_053028872.1">
    <property type="nucleotide sequence ID" value="XM_053164909.1"/>
</dbReference>
<evidence type="ECO:0000256" key="1">
    <source>
        <dbReference type="SAM" id="MobiDB-lite"/>
    </source>
</evidence>
<feature type="compositionally biased region" description="Polar residues" evidence="1">
    <location>
        <begin position="67"/>
        <end position="76"/>
    </location>
</feature>
<sequence>MLQSTVEKLNLSTNSTSAKYQAQPPEKFTPMVLMFKNITPVDLVTNEFERLKSKSYHPPRLGMPDETNINQAPSDISTDRKVSDAFCESYALLTVLAEVSQATI</sequence>
<proteinExistence type="predicted"/>